<dbReference type="SMART" id="SM00478">
    <property type="entry name" value="ENDO3c"/>
    <property type="match status" value="1"/>
</dbReference>
<dbReference type="Pfam" id="PF00730">
    <property type="entry name" value="HhH-GPD"/>
    <property type="match status" value="1"/>
</dbReference>
<dbReference type="InterPro" id="IPR011257">
    <property type="entry name" value="DNA_glycosylase"/>
</dbReference>
<dbReference type="GeneID" id="35117743"/>
<gene>
    <name evidence="11" type="ORF">BK798_00155</name>
</gene>
<dbReference type="GO" id="GO:0006284">
    <property type="term" value="P:base-excision repair"/>
    <property type="evidence" value="ECO:0007669"/>
    <property type="project" value="InterPro"/>
</dbReference>
<evidence type="ECO:0000313" key="11">
    <source>
        <dbReference type="EMBL" id="ATZ58930.1"/>
    </source>
</evidence>
<dbReference type="InterPro" id="IPR003265">
    <property type="entry name" value="HhH-GPD_domain"/>
</dbReference>
<dbReference type="CDD" id="cd00056">
    <property type="entry name" value="ENDO3c"/>
    <property type="match status" value="1"/>
</dbReference>
<keyword evidence="7" id="KW-0511">Multifunctional enzyme</keyword>
<proteinExistence type="inferred from homology"/>
<dbReference type="Gene3D" id="3.30.310.20">
    <property type="entry name" value="DNA-3-methyladenine glycosylase AlkA, N-terminal domain"/>
    <property type="match status" value="1"/>
</dbReference>
<evidence type="ECO:0000256" key="3">
    <source>
        <dbReference type="ARBA" id="ARBA00022763"/>
    </source>
</evidence>
<evidence type="ECO:0000256" key="5">
    <source>
        <dbReference type="ARBA" id="ARBA00023204"/>
    </source>
</evidence>
<evidence type="ECO:0000256" key="6">
    <source>
        <dbReference type="ARBA" id="ARBA00023239"/>
    </source>
</evidence>
<dbReference type="Proteomes" id="UP000232133">
    <property type="component" value="Chromosome"/>
</dbReference>
<dbReference type="InterPro" id="IPR037046">
    <property type="entry name" value="AlkA_N_sf"/>
</dbReference>
<evidence type="ECO:0000256" key="9">
    <source>
        <dbReference type="ARBA" id="ARBA00044632"/>
    </source>
</evidence>
<evidence type="ECO:0000313" key="12">
    <source>
        <dbReference type="Proteomes" id="UP000232133"/>
    </source>
</evidence>
<dbReference type="Gene3D" id="1.10.1670.10">
    <property type="entry name" value="Helix-hairpin-Helix base-excision DNA repair enzymes (C-terminal)"/>
    <property type="match status" value="1"/>
</dbReference>
<protein>
    <recommendedName>
        <fullName evidence="2">DNA-(apurinic or apyrimidinic site) lyase</fullName>
        <ecNumber evidence="2">4.2.99.18</ecNumber>
    </recommendedName>
</protein>
<dbReference type="PANTHER" id="PTHR10242:SF2">
    <property type="entry name" value="N-GLYCOSYLASE_DNA LYASE"/>
    <property type="match status" value="1"/>
</dbReference>
<dbReference type="GO" id="GO:0140078">
    <property type="term" value="F:class I DNA-(apurinic or apyrimidinic site) endonuclease activity"/>
    <property type="evidence" value="ECO:0007669"/>
    <property type="project" value="UniProtKB-EC"/>
</dbReference>
<feature type="domain" description="HhH-GPD" evidence="10">
    <location>
        <begin position="119"/>
        <end position="300"/>
    </location>
</feature>
<dbReference type="Pfam" id="PF07934">
    <property type="entry name" value="OGG_N"/>
    <property type="match status" value="1"/>
</dbReference>
<dbReference type="InterPro" id="IPR052054">
    <property type="entry name" value="Oxidative_DNA_repair_enzyme"/>
</dbReference>
<keyword evidence="6" id="KW-0456">Lyase</keyword>
<evidence type="ECO:0000259" key="10">
    <source>
        <dbReference type="SMART" id="SM00478"/>
    </source>
</evidence>
<evidence type="ECO:0000256" key="4">
    <source>
        <dbReference type="ARBA" id="ARBA00022801"/>
    </source>
</evidence>
<dbReference type="RefSeq" id="WP_100815106.1">
    <property type="nucleotide sequence ID" value="NZ_CP017803.1"/>
</dbReference>
<dbReference type="EMBL" id="CP017803">
    <property type="protein sequence ID" value="ATZ58930.1"/>
    <property type="molecule type" value="Genomic_DNA"/>
</dbReference>
<evidence type="ECO:0000256" key="1">
    <source>
        <dbReference type="ARBA" id="ARBA00010679"/>
    </source>
</evidence>
<dbReference type="InterPro" id="IPR012904">
    <property type="entry name" value="OGG_N"/>
</dbReference>
<dbReference type="EC" id="4.2.99.18" evidence="2"/>
<evidence type="ECO:0000256" key="7">
    <source>
        <dbReference type="ARBA" id="ARBA00023268"/>
    </source>
</evidence>
<accession>A0A2H4U495</accession>
<dbReference type="AlphaFoldDB" id="A0A2H4U495"/>
<dbReference type="GO" id="GO:0006289">
    <property type="term" value="P:nucleotide-excision repair"/>
    <property type="evidence" value="ECO:0007669"/>
    <property type="project" value="InterPro"/>
</dbReference>
<name>A0A2H4U495_METSM</name>
<evidence type="ECO:0000256" key="8">
    <source>
        <dbReference type="ARBA" id="ARBA00023295"/>
    </source>
</evidence>
<dbReference type="PANTHER" id="PTHR10242">
    <property type="entry name" value="8-OXOGUANINE DNA GLYCOSYLASE"/>
    <property type="match status" value="1"/>
</dbReference>
<dbReference type="Gene3D" id="1.10.340.30">
    <property type="entry name" value="Hypothetical protein, domain 2"/>
    <property type="match status" value="1"/>
</dbReference>
<keyword evidence="4" id="KW-0378">Hydrolase</keyword>
<reference evidence="11 12" key="1">
    <citation type="submission" date="2016-10" db="EMBL/GenBank/DDBJ databases">
        <authorList>
            <person name="Varghese N."/>
        </authorList>
    </citation>
    <scope>NUCLEOTIDE SEQUENCE [LARGE SCALE GENOMIC DNA]</scope>
    <source>
        <strain evidence="11 12">KB11</strain>
    </source>
</reference>
<dbReference type="SUPFAM" id="SSF48150">
    <property type="entry name" value="DNA-glycosylase"/>
    <property type="match status" value="1"/>
</dbReference>
<dbReference type="GO" id="GO:0003684">
    <property type="term" value="F:damaged DNA binding"/>
    <property type="evidence" value="ECO:0007669"/>
    <property type="project" value="InterPro"/>
</dbReference>
<sequence length="311" mass="35935">MIIKAPIDLELTQNSGQTSQPPWKLDNNIYSDIVVADNKAVLFQVKQKENNLDFNFIGGISNKEATKKIKTIFDLDFNLNKFYKYLNNQPELADMTNFCRDLRLFLAKDKFECVISSVCSANNSIVRWTKSIDDIKKSWGNKYTYSEKDYFTFPDVSDFKNIYCDDVEEFECCSNLNNPGECINNLKSCGVGYRAPYMKKASEIFTLEMDLDDISKMSYDEAFDTMLKVPGVGPKVADCILLYGFNFRQAFPTDVWIKRIVSYLYFDGKDINVSKIREFGMEEFGDYAGYVQLYLFHYARMSGLMKKLKGM</sequence>
<organism evidence="11 12">
    <name type="scientific">Methanobrevibacter smithii</name>
    <dbReference type="NCBI Taxonomy" id="2173"/>
    <lineage>
        <taxon>Archaea</taxon>
        <taxon>Methanobacteriati</taxon>
        <taxon>Methanobacteriota</taxon>
        <taxon>Methanomada group</taxon>
        <taxon>Methanobacteria</taxon>
        <taxon>Methanobacteriales</taxon>
        <taxon>Methanobacteriaceae</taxon>
        <taxon>Methanobrevibacter</taxon>
    </lineage>
</organism>
<dbReference type="InterPro" id="IPR023170">
    <property type="entry name" value="HhH_base_excis_C"/>
</dbReference>
<dbReference type="GO" id="GO:0008534">
    <property type="term" value="F:oxidized purine nucleobase lesion DNA N-glycosylase activity"/>
    <property type="evidence" value="ECO:0007669"/>
    <property type="project" value="InterPro"/>
</dbReference>
<keyword evidence="3" id="KW-0227">DNA damage</keyword>
<comment type="similarity">
    <text evidence="1">Belongs to the type-1 OGG1 family.</text>
</comment>
<keyword evidence="5" id="KW-0234">DNA repair</keyword>
<comment type="catalytic activity">
    <reaction evidence="9">
        <text>2'-deoxyribonucleotide-(2'-deoxyribose 5'-phosphate)-2'-deoxyribonucleotide-DNA = a 3'-end 2'-deoxyribonucleotide-(2,3-dehydro-2,3-deoxyribose 5'-phosphate)-DNA + a 5'-end 5'-phospho-2'-deoxyribonucleoside-DNA + H(+)</text>
        <dbReference type="Rhea" id="RHEA:66592"/>
        <dbReference type="Rhea" id="RHEA-COMP:13180"/>
        <dbReference type="Rhea" id="RHEA-COMP:16897"/>
        <dbReference type="Rhea" id="RHEA-COMP:17067"/>
        <dbReference type="ChEBI" id="CHEBI:15378"/>
        <dbReference type="ChEBI" id="CHEBI:136412"/>
        <dbReference type="ChEBI" id="CHEBI:157695"/>
        <dbReference type="ChEBI" id="CHEBI:167181"/>
        <dbReference type="EC" id="4.2.99.18"/>
    </reaction>
</comment>
<evidence type="ECO:0000256" key="2">
    <source>
        <dbReference type="ARBA" id="ARBA00012720"/>
    </source>
</evidence>
<keyword evidence="8" id="KW-0326">Glycosidase</keyword>